<dbReference type="Proteomes" id="UP000737018">
    <property type="component" value="Unassembled WGS sequence"/>
</dbReference>
<reference evidence="1" key="1">
    <citation type="submission" date="2020-03" db="EMBL/GenBank/DDBJ databases">
        <title>Castanea mollissima Vanexum genome sequencing.</title>
        <authorList>
            <person name="Staton M."/>
        </authorList>
    </citation>
    <scope>NUCLEOTIDE SEQUENCE</scope>
    <source>
        <tissue evidence="1">Leaf</tissue>
    </source>
</reference>
<keyword evidence="2" id="KW-1185">Reference proteome</keyword>
<sequence length="100" mass="11197">MVTKLKSLRSVLVDDGWKSSSNKLVVMVVRPCTSNNNRWVAVVTLSWYKAAGDDDFSIYDGARSGLLLMVMAVPHNANVIVMMPLNQTLFIHSQILIYKL</sequence>
<dbReference type="EMBL" id="JRKL02001148">
    <property type="protein sequence ID" value="KAF3965728.1"/>
    <property type="molecule type" value="Genomic_DNA"/>
</dbReference>
<organism evidence="1 2">
    <name type="scientific">Castanea mollissima</name>
    <name type="common">Chinese chestnut</name>
    <dbReference type="NCBI Taxonomy" id="60419"/>
    <lineage>
        <taxon>Eukaryota</taxon>
        <taxon>Viridiplantae</taxon>
        <taxon>Streptophyta</taxon>
        <taxon>Embryophyta</taxon>
        <taxon>Tracheophyta</taxon>
        <taxon>Spermatophyta</taxon>
        <taxon>Magnoliopsida</taxon>
        <taxon>eudicotyledons</taxon>
        <taxon>Gunneridae</taxon>
        <taxon>Pentapetalae</taxon>
        <taxon>rosids</taxon>
        <taxon>fabids</taxon>
        <taxon>Fagales</taxon>
        <taxon>Fagaceae</taxon>
        <taxon>Castanea</taxon>
    </lineage>
</organism>
<dbReference type="AlphaFoldDB" id="A0A8J4VM93"/>
<protein>
    <submittedName>
        <fullName evidence="1">Uncharacterized protein</fullName>
    </submittedName>
</protein>
<evidence type="ECO:0000313" key="2">
    <source>
        <dbReference type="Proteomes" id="UP000737018"/>
    </source>
</evidence>
<accession>A0A8J4VM93</accession>
<proteinExistence type="predicted"/>
<name>A0A8J4VM93_9ROSI</name>
<gene>
    <name evidence="1" type="ORF">CMV_010116</name>
</gene>
<comment type="caution">
    <text evidence="1">The sequence shown here is derived from an EMBL/GenBank/DDBJ whole genome shotgun (WGS) entry which is preliminary data.</text>
</comment>
<evidence type="ECO:0000313" key="1">
    <source>
        <dbReference type="EMBL" id="KAF3965728.1"/>
    </source>
</evidence>